<dbReference type="Pfam" id="PF13649">
    <property type="entry name" value="Methyltransf_25"/>
    <property type="match status" value="1"/>
</dbReference>
<dbReference type="InterPro" id="IPR041698">
    <property type="entry name" value="Methyltransf_25"/>
</dbReference>
<dbReference type="RefSeq" id="WP_111408659.1">
    <property type="nucleotide sequence ID" value="NZ_QKXH01000002.1"/>
</dbReference>
<evidence type="ECO:0000313" key="3">
    <source>
        <dbReference type="Proteomes" id="UP000249177"/>
    </source>
</evidence>
<gene>
    <name evidence="2" type="ORF">DOS84_03100</name>
</gene>
<accession>A0A2W7UAT3</accession>
<dbReference type="GO" id="GO:0008168">
    <property type="term" value="F:methyltransferase activity"/>
    <property type="evidence" value="ECO:0007669"/>
    <property type="project" value="UniProtKB-KW"/>
</dbReference>
<dbReference type="OrthoDB" id="529208at2"/>
<dbReference type="PANTHER" id="PTHR43591:SF110">
    <property type="entry name" value="RHODANESE DOMAIN-CONTAINING PROTEIN"/>
    <property type="match status" value="1"/>
</dbReference>
<keyword evidence="3" id="KW-1185">Reference proteome</keyword>
<evidence type="ECO:0000313" key="2">
    <source>
        <dbReference type="EMBL" id="PZX94559.1"/>
    </source>
</evidence>
<organism evidence="2 3">
    <name type="scientific">Flavobacterium aquariorum</name>
    <dbReference type="NCBI Taxonomy" id="2217670"/>
    <lineage>
        <taxon>Bacteria</taxon>
        <taxon>Pseudomonadati</taxon>
        <taxon>Bacteroidota</taxon>
        <taxon>Flavobacteriia</taxon>
        <taxon>Flavobacteriales</taxon>
        <taxon>Flavobacteriaceae</taxon>
        <taxon>Flavobacterium</taxon>
    </lineage>
</organism>
<protein>
    <submittedName>
        <fullName evidence="2">Methyltransferase type 11</fullName>
    </submittedName>
</protein>
<sequence>MDKQLHNENIKKQFSKQATSYTAVAAHRDSLELLIEMADVSKEDIVLDIACGSGIVTCEFAKYAHHVTGIDITKGMLDEAEKLQLANNLTNINWILDDVVPLQFFDNQFSIVVTRFSFHHFIDYEKVFDEMIRVCKTNGTIMVVDAVLPNEKVNKYDQMEKIRDSSHAGVLTGESFDALFQASQIKECKKFFYEMPIELETQLNASYLSNIEKEKLRLMITQDVDKNDLGISVNRIEGKYYLHYPICIYVGKKA</sequence>
<dbReference type="CDD" id="cd02440">
    <property type="entry name" value="AdoMet_MTases"/>
    <property type="match status" value="1"/>
</dbReference>
<name>A0A2W7UAT3_9FLAO</name>
<dbReference type="Gene3D" id="3.40.50.150">
    <property type="entry name" value="Vaccinia Virus protein VP39"/>
    <property type="match status" value="1"/>
</dbReference>
<keyword evidence="2" id="KW-0808">Transferase</keyword>
<dbReference type="SUPFAM" id="SSF53335">
    <property type="entry name" value="S-adenosyl-L-methionine-dependent methyltransferases"/>
    <property type="match status" value="1"/>
</dbReference>
<dbReference type="AlphaFoldDB" id="A0A2W7UAT3"/>
<dbReference type="InterPro" id="IPR029063">
    <property type="entry name" value="SAM-dependent_MTases_sf"/>
</dbReference>
<proteinExistence type="predicted"/>
<dbReference type="EMBL" id="QKXH01000002">
    <property type="protein sequence ID" value="PZX94559.1"/>
    <property type="molecule type" value="Genomic_DNA"/>
</dbReference>
<dbReference type="GO" id="GO:0032259">
    <property type="term" value="P:methylation"/>
    <property type="evidence" value="ECO:0007669"/>
    <property type="project" value="UniProtKB-KW"/>
</dbReference>
<comment type="caution">
    <text evidence="2">The sequence shown here is derived from an EMBL/GenBank/DDBJ whole genome shotgun (WGS) entry which is preliminary data.</text>
</comment>
<evidence type="ECO:0000259" key="1">
    <source>
        <dbReference type="Pfam" id="PF13649"/>
    </source>
</evidence>
<dbReference type="PANTHER" id="PTHR43591">
    <property type="entry name" value="METHYLTRANSFERASE"/>
    <property type="match status" value="1"/>
</dbReference>
<dbReference type="Proteomes" id="UP000249177">
    <property type="component" value="Unassembled WGS sequence"/>
</dbReference>
<keyword evidence="2" id="KW-0489">Methyltransferase</keyword>
<feature type="domain" description="Methyltransferase" evidence="1">
    <location>
        <begin position="46"/>
        <end position="139"/>
    </location>
</feature>
<reference evidence="2 3" key="1">
    <citation type="submission" date="2018-06" db="EMBL/GenBank/DDBJ databases">
        <title>Flavobacterium sp IMCC34762, genome.</title>
        <authorList>
            <person name="Joung Y."/>
            <person name="Cho J."/>
            <person name="Song J."/>
        </authorList>
    </citation>
    <scope>NUCLEOTIDE SEQUENCE [LARGE SCALE GENOMIC DNA]</scope>
    <source>
        <strain evidence="2 3">IMCC34762</strain>
    </source>
</reference>